<sequence length="101" mass="10893">MSSPTIPFILTIFKPGAFDQEHHIPMDSNVNPPSGSRFPDSYTNFLSSTTASRNEAAIVGGVMVGSVLFVALVGVACMIYKERARKRKLRQAKTATAAGYV</sequence>
<accession>A0A9W8VNB5</accession>
<proteinExistence type="predicted"/>
<evidence type="ECO:0000313" key="3">
    <source>
        <dbReference type="Proteomes" id="UP001152049"/>
    </source>
</evidence>
<dbReference type="Gene3D" id="1.20.5.510">
    <property type="entry name" value="Single helix bin"/>
    <property type="match status" value="1"/>
</dbReference>
<protein>
    <submittedName>
        <fullName evidence="2">Uncharacterized protein</fullName>
    </submittedName>
</protein>
<dbReference type="OrthoDB" id="5093092at2759"/>
<dbReference type="Proteomes" id="UP001152049">
    <property type="component" value="Unassembled WGS sequence"/>
</dbReference>
<keyword evidence="1" id="KW-0472">Membrane</keyword>
<evidence type="ECO:0000313" key="2">
    <source>
        <dbReference type="EMBL" id="KAJ4272001.1"/>
    </source>
</evidence>
<keyword evidence="3" id="KW-1185">Reference proteome</keyword>
<dbReference type="EMBL" id="JAOQAZ010000001">
    <property type="protein sequence ID" value="KAJ4272001.1"/>
    <property type="molecule type" value="Genomic_DNA"/>
</dbReference>
<gene>
    <name evidence="2" type="ORF">NW762_000711</name>
</gene>
<keyword evidence="1" id="KW-0812">Transmembrane</keyword>
<reference evidence="2" key="1">
    <citation type="submission" date="2022-09" db="EMBL/GenBank/DDBJ databases">
        <title>Fusarium specimens isolated from Avocado Roots.</title>
        <authorList>
            <person name="Stajich J."/>
            <person name="Roper C."/>
            <person name="Heimlech-Rivalta G."/>
        </authorList>
    </citation>
    <scope>NUCLEOTIDE SEQUENCE</scope>
    <source>
        <strain evidence="2">CF00136</strain>
    </source>
</reference>
<dbReference type="AlphaFoldDB" id="A0A9W8VNB5"/>
<comment type="caution">
    <text evidence="2">The sequence shown here is derived from an EMBL/GenBank/DDBJ whole genome shotgun (WGS) entry which is preliminary data.</text>
</comment>
<name>A0A9W8VNB5_9HYPO</name>
<evidence type="ECO:0000256" key="1">
    <source>
        <dbReference type="SAM" id="Phobius"/>
    </source>
</evidence>
<keyword evidence="1" id="KW-1133">Transmembrane helix</keyword>
<organism evidence="2 3">
    <name type="scientific">Fusarium torreyae</name>
    <dbReference type="NCBI Taxonomy" id="1237075"/>
    <lineage>
        <taxon>Eukaryota</taxon>
        <taxon>Fungi</taxon>
        <taxon>Dikarya</taxon>
        <taxon>Ascomycota</taxon>
        <taxon>Pezizomycotina</taxon>
        <taxon>Sordariomycetes</taxon>
        <taxon>Hypocreomycetidae</taxon>
        <taxon>Hypocreales</taxon>
        <taxon>Nectriaceae</taxon>
        <taxon>Fusarium</taxon>
    </lineage>
</organism>
<feature type="transmembrane region" description="Helical" evidence="1">
    <location>
        <begin position="56"/>
        <end position="80"/>
    </location>
</feature>